<comment type="caution">
    <text evidence="2">The sequence shown here is derived from an EMBL/GenBank/DDBJ whole genome shotgun (WGS) entry which is preliminary data.</text>
</comment>
<organism evidence="2 3">
    <name type="scientific">Providencia alcalifaciens 205/92</name>
    <dbReference type="NCBI Taxonomy" id="1256988"/>
    <lineage>
        <taxon>Bacteria</taxon>
        <taxon>Pseudomonadati</taxon>
        <taxon>Pseudomonadota</taxon>
        <taxon>Gammaproteobacteria</taxon>
        <taxon>Enterobacterales</taxon>
        <taxon>Morganellaceae</taxon>
        <taxon>Providencia</taxon>
    </lineage>
</organism>
<sequence>MSKLNQVSNPSIYSANQSENTIKNNHIKKTNQSNLSFWDKFKNSFKKEIPAVTQSNTQYQATQFLNETFEIPKIAEMETKDSAVVYQWNETLEPYLPNSADQRVETHNPRDADKLPEQFLKDFNRINYTMTCLGLEMPEFSNQFTQEERLRFLIEFVTFPHAEKLCQIAHQGHLAEPYITLTMKNKNCDYIIPQSKENDKLTINIEKTEDNNYIITSRNEYYLKQIQPEKILENTVLFTERKSYLVSHNNGELTQDPNKNDLLTIKITQKYN</sequence>
<reference evidence="2 3" key="1">
    <citation type="submission" date="2014-01" db="EMBL/GenBank/DDBJ databases">
        <authorList>
            <person name="Durkin A.S."/>
            <person name="McCorrison J."/>
            <person name="Torralba M."/>
            <person name="Gillis M."/>
            <person name="Haft D.H."/>
            <person name="Methe B."/>
            <person name="Sutton G."/>
            <person name="Nelson K.E."/>
        </authorList>
    </citation>
    <scope>NUCLEOTIDE SEQUENCE [LARGE SCALE GENOMIC DNA]</scope>
    <source>
        <strain evidence="2 3">205/92</strain>
    </source>
</reference>
<evidence type="ECO:0000313" key="2">
    <source>
        <dbReference type="EMBL" id="EUD12551.1"/>
    </source>
</evidence>
<accession>A0AAV3M9V7</accession>
<feature type="region of interest" description="Disordered" evidence="1">
    <location>
        <begin position="1"/>
        <end position="27"/>
    </location>
</feature>
<name>A0AAV3M9V7_9GAMM</name>
<gene>
    <name evidence="2" type="ORF">HMPREF1563_2453</name>
</gene>
<dbReference type="Proteomes" id="UP000022311">
    <property type="component" value="Unassembled WGS sequence"/>
</dbReference>
<dbReference type="RefSeq" id="WP_006662880.1">
    <property type="nucleotide sequence ID" value="NZ_JALD01000010.1"/>
</dbReference>
<evidence type="ECO:0000313" key="3">
    <source>
        <dbReference type="Proteomes" id="UP000022311"/>
    </source>
</evidence>
<protein>
    <submittedName>
        <fullName evidence="2">Uncharacterized protein</fullName>
    </submittedName>
</protein>
<dbReference type="EMBL" id="JALD01000010">
    <property type="protein sequence ID" value="EUD12551.1"/>
    <property type="molecule type" value="Genomic_DNA"/>
</dbReference>
<dbReference type="AlphaFoldDB" id="A0AAV3M9V7"/>
<proteinExistence type="predicted"/>
<evidence type="ECO:0000256" key="1">
    <source>
        <dbReference type="SAM" id="MobiDB-lite"/>
    </source>
</evidence>
<feature type="compositionally biased region" description="Polar residues" evidence="1">
    <location>
        <begin position="1"/>
        <end position="19"/>
    </location>
</feature>